<comment type="similarity">
    <text evidence="7">Belongs to the major facilitator superfamily. Sugar transporter (TC 2.A.1.1) family.</text>
</comment>
<dbReference type="GO" id="GO:0005886">
    <property type="term" value="C:plasma membrane"/>
    <property type="evidence" value="ECO:0007669"/>
    <property type="project" value="UniProtKB-SubCell"/>
</dbReference>
<feature type="transmembrane region" description="Helical" evidence="9">
    <location>
        <begin position="121"/>
        <end position="140"/>
    </location>
</feature>
<dbReference type="PROSITE" id="PS50850">
    <property type="entry name" value="MFS"/>
    <property type="match status" value="1"/>
</dbReference>
<evidence type="ECO:0000256" key="6">
    <source>
        <dbReference type="ARBA" id="ARBA00023136"/>
    </source>
</evidence>
<gene>
    <name evidence="11" type="primary">SLC2A3_0</name>
    <name evidence="11" type="ORF">CM83_99622</name>
</gene>
<feature type="region of interest" description="Disordered" evidence="8">
    <location>
        <begin position="1"/>
        <end position="36"/>
    </location>
</feature>
<feature type="transmembrane region" description="Helical" evidence="9">
    <location>
        <begin position="298"/>
        <end position="321"/>
    </location>
</feature>
<evidence type="ECO:0000313" key="11">
    <source>
        <dbReference type="EMBL" id="JAG13827.1"/>
    </source>
</evidence>
<dbReference type="InterPro" id="IPR005828">
    <property type="entry name" value="MFS_sugar_transport-like"/>
</dbReference>
<feature type="transmembrane region" description="Helical" evidence="9">
    <location>
        <begin position="40"/>
        <end position="61"/>
    </location>
</feature>
<accession>A0A0A9WZC0</accession>
<proteinExistence type="inferred from homology"/>
<keyword evidence="11" id="KW-0762">Sugar transport</keyword>
<dbReference type="InterPro" id="IPR005829">
    <property type="entry name" value="Sugar_transporter_CS"/>
</dbReference>
<organism evidence="11">
    <name type="scientific">Lygus hesperus</name>
    <name type="common">Western plant bug</name>
    <dbReference type="NCBI Taxonomy" id="30085"/>
    <lineage>
        <taxon>Eukaryota</taxon>
        <taxon>Metazoa</taxon>
        <taxon>Ecdysozoa</taxon>
        <taxon>Arthropoda</taxon>
        <taxon>Hexapoda</taxon>
        <taxon>Insecta</taxon>
        <taxon>Pterygota</taxon>
        <taxon>Neoptera</taxon>
        <taxon>Paraneoptera</taxon>
        <taxon>Hemiptera</taxon>
        <taxon>Heteroptera</taxon>
        <taxon>Panheteroptera</taxon>
        <taxon>Cimicomorpha</taxon>
        <taxon>Miridae</taxon>
        <taxon>Mirini</taxon>
        <taxon>Lygus</taxon>
    </lineage>
</organism>
<dbReference type="InterPro" id="IPR020846">
    <property type="entry name" value="MFS_dom"/>
</dbReference>
<evidence type="ECO:0000256" key="9">
    <source>
        <dbReference type="SAM" id="Phobius"/>
    </source>
</evidence>
<dbReference type="AlphaFoldDB" id="A0A0A9WZC0"/>
<dbReference type="Gene3D" id="1.20.1250.20">
    <property type="entry name" value="MFS general substrate transporter like domains"/>
    <property type="match status" value="1"/>
</dbReference>
<dbReference type="NCBIfam" id="TIGR00879">
    <property type="entry name" value="SP"/>
    <property type="match status" value="1"/>
</dbReference>
<keyword evidence="5 9" id="KW-1133">Transmembrane helix</keyword>
<dbReference type="SUPFAM" id="SSF103473">
    <property type="entry name" value="MFS general substrate transporter"/>
    <property type="match status" value="1"/>
</dbReference>
<dbReference type="InterPro" id="IPR045263">
    <property type="entry name" value="GLUT"/>
</dbReference>
<sequence>MEQPTNMSATEEKESSVAPATKKSAGGPKESDNQKPKHKLTWMLVHSVLAAAIGSGFQHGYNAAVLNSPQKLVMTWMNETLQASDAKLEIVWSMTVSIVCIGGIVGSALTSLLAGTLGRRMTLISNNGLATLAGLMMGTAKYIDGYWLLILGRFVSGLNAGLNAGVAPMYLSEISPMRLRGSIGAMYQLVITISILIAQVLGHENVLGTECCWPMLLYLIIIPAIYQVVALFFSPDSPKYLLERGKDEKAIKASEQLCGKVEGEANIEAIRNEIAAARELPKVTMHDMVKVKKYRKPLIIMCLLMAAQQLSGINAVIYYSTDIFKAGGLSESTAQLATVGVGIVNVLVTIAGVFLVETVGRKPLLAVGFVVCQ</sequence>
<keyword evidence="3" id="KW-1003">Cell membrane</keyword>
<evidence type="ECO:0000256" key="1">
    <source>
        <dbReference type="ARBA" id="ARBA00004651"/>
    </source>
</evidence>
<feature type="transmembrane region" description="Helical" evidence="9">
    <location>
        <begin position="213"/>
        <end position="234"/>
    </location>
</feature>
<evidence type="ECO:0000256" key="3">
    <source>
        <dbReference type="ARBA" id="ARBA00022475"/>
    </source>
</evidence>
<dbReference type="InterPro" id="IPR003663">
    <property type="entry name" value="Sugar/inositol_transpt"/>
</dbReference>
<comment type="subcellular location">
    <subcellularLocation>
        <location evidence="1">Cell membrane</location>
        <topology evidence="1">Multi-pass membrane protein</topology>
    </subcellularLocation>
</comment>
<dbReference type="FunFam" id="1.20.1250.20:FF:001511">
    <property type="entry name" value="Solute carrier family 2, facilitated glucose transporter member 5"/>
    <property type="match status" value="1"/>
</dbReference>
<dbReference type="GO" id="GO:0005353">
    <property type="term" value="F:fructose transmembrane transporter activity"/>
    <property type="evidence" value="ECO:0007669"/>
    <property type="project" value="UniProtKB-ARBA"/>
</dbReference>
<reference evidence="11" key="2">
    <citation type="submission" date="2014-07" db="EMBL/GenBank/DDBJ databases">
        <authorList>
            <person name="Hull J."/>
        </authorList>
    </citation>
    <scope>NUCLEOTIDE SEQUENCE</scope>
</reference>
<dbReference type="InterPro" id="IPR036259">
    <property type="entry name" value="MFS_trans_sf"/>
</dbReference>
<feature type="domain" description="Major facilitator superfamily (MFS) profile" evidence="10">
    <location>
        <begin position="48"/>
        <end position="373"/>
    </location>
</feature>
<keyword evidence="4 9" id="KW-0812">Transmembrane</keyword>
<protein>
    <submittedName>
        <fullName evidence="11">Solute carrier family 2, facilitated glucose transporter member 3</fullName>
    </submittedName>
</protein>
<dbReference type="Pfam" id="PF00083">
    <property type="entry name" value="Sugar_tr"/>
    <property type="match status" value="1"/>
</dbReference>
<feature type="transmembrane region" description="Helical" evidence="9">
    <location>
        <begin position="183"/>
        <end position="201"/>
    </location>
</feature>
<dbReference type="PANTHER" id="PTHR23503:SF8">
    <property type="entry name" value="FACILITATED GLUCOSE TRANSPORTER PROTEIN 1"/>
    <property type="match status" value="1"/>
</dbReference>
<keyword evidence="6 9" id="KW-0472">Membrane</keyword>
<feature type="transmembrane region" description="Helical" evidence="9">
    <location>
        <begin position="333"/>
        <end position="356"/>
    </location>
</feature>
<keyword evidence="2 7" id="KW-0813">Transport</keyword>
<evidence type="ECO:0000256" key="8">
    <source>
        <dbReference type="SAM" id="MobiDB-lite"/>
    </source>
</evidence>
<dbReference type="GO" id="GO:1990539">
    <property type="term" value="P:fructose import across plasma membrane"/>
    <property type="evidence" value="ECO:0007669"/>
    <property type="project" value="UniProtKB-ARBA"/>
</dbReference>
<feature type="transmembrane region" description="Helical" evidence="9">
    <location>
        <begin position="146"/>
        <end position="171"/>
    </location>
</feature>
<evidence type="ECO:0000256" key="7">
    <source>
        <dbReference type="RuleBase" id="RU003346"/>
    </source>
</evidence>
<reference evidence="11" key="1">
    <citation type="journal article" date="2014" name="PLoS ONE">
        <title>Transcriptome-Based Identification of ABC Transporters in the Western Tarnished Plant Bug Lygus hesperus.</title>
        <authorList>
            <person name="Hull J.J."/>
            <person name="Chaney K."/>
            <person name="Geib S.M."/>
            <person name="Fabrick J.A."/>
            <person name="Brent C.S."/>
            <person name="Walsh D."/>
            <person name="Lavine L.C."/>
        </authorList>
    </citation>
    <scope>NUCLEOTIDE SEQUENCE</scope>
</reference>
<dbReference type="PROSITE" id="PS00217">
    <property type="entry name" value="SUGAR_TRANSPORT_2"/>
    <property type="match status" value="1"/>
</dbReference>
<dbReference type="PRINTS" id="PR00171">
    <property type="entry name" value="SUGRTRNSPORT"/>
</dbReference>
<evidence type="ECO:0000256" key="2">
    <source>
        <dbReference type="ARBA" id="ARBA00022448"/>
    </source>
</evidence>
<dbReference type="EMBL" id="GBHO01029777">
    <property type="protein sequence ID" value="JAG13827.1"/>
    <property type="molecule type" value="Transcribed_RNA"/>
</dbReference>
<evidence type="ECO:0000256" key="4">
    <source>
        <dbReference type="ARBA" id="ARBA00022692"/>
    </source>
</evidence>
<feature type="transmembrane region" description="Helical" evidence="9">
    <location>
        <begin position="90"/>
        <end position="114"/>
    </location>
</feature>
<name>A0A0A9WZC0_LYGHE</name>
<evidence type="ECO:0000259" key="10">
    <source>
        <dbReference type="PROSITE" id="PS50850"/>
    </source>
</evidence>
<dbReference type="PANTHER" id="PTHR23503">
    <property type="entry name" value="SOLUTE CARRIER FAMILY 2"/>
    <property type="match status" value="1"/>
</dbReference>
<evidence type="ECO:0000256" key="5">
    <source>
        <dbReference type="ARBA" id="ARBA00022989"/>
    </source>
</evidence>